<comment type="caution">
    <text evidence="2">The sequence shown here is derived from an EMBL/GenBank/DDBJ whole genome shotgun (WGS) entry which is preliminary data.</text>
</comment>
<dbReference type="AlphaFoldDB" id="A0A552X0X7"/>
<keyword evidence="3" id="KW-1185">Reference proteome</keyword>
<evidence type="ECO:0000313" key="2">
    <source>
        <dbReference type="EMBL" id="TRW48700.1"/>
    </source>
</evidence>
<dbReference type="RefSeq" id="WP_143235685.1">
    <property type="nucleotide sequence ID" value="NZ_VJWL01000002.1"/>
</dbReference>
<evidence type="ECO:0008006" key="4">
    <source>
        <dbReference type="Google" id="ProtNLM"/>
    </source>
</evidence>
<dbReference type="Proteomes" id="UP000320359">
    <property type="component" value="Unassembled WGS sequence"/>
</dbReference>
<evidence type="ECO:0000256" key="1">
    <source>
        <dbReference type="SAM" id="SignalP"/>
    </source>
</evidence>
<reference evidence="2 3" key="1">
    <citation type="submission" date="2019-07" db="EMBL/GenBank/DDBJ databases">
        <authorList>
            <person name="Yang M."/>
            <person name="Zhao D."/>
            <person name="Xiang H."/>
        </authorList>
    </citation>
    <scope>NUCLEOTIDE SEQUENCE [LARGE SCALE GENOMIC DNA]</scope>
    <source>
        <strain evidence="2 3">IM1326</strain>
    </source>
</reference>
<name>A0A552X0X7_9GAMM</name>
<evidence type="ECO:0000313" key="3">
    <source>
        <dbReference type="Proteomes" id="UP000320359"/>
    </source>
</evidence>
<protein>
    <recommendedName>
        <fullName evidence="4">Cytochrome c domain-containing protein</fullName>
    </recommendedName>
</protein>
<organism evidence="2 3">
    <name type="scientific">Aliidiomarina halalkaliphila</name>
    <dbReference type="NCBI Taxonomy" id="2593535"/>
    <lineage>
        <taxon>Bacteria</taxon>
        <taxon>Pseudomonadati</taxon>
        <taxon>Pseudomonadota</taxon>
        <taxon>Gammaproteobacteria</taxon>
        <taxon>Alteromonadales</taxon>
        <taxon>Idiomarinaceae</taxon>
        <taxon>Aliidiomarina</taxon>
    </lineage>
</organism>
<feature type="chain" id="PRO_5021912008" description="Cytochrome c domain-containing protein" evidence="1">
    <location>
        <begin position="24"/>
        <end position="351"/>
    </location>
</feature>
<gene>
    <name evidence="2" type="ORF">FM042_06855</name>
</gene>
<accession>A0A552X0X7</accession>
<sequence length="351" mass="39428">MKTSRVTLTLLIVISLGMGVAKAEPWIAVKTGYNCSMCHTNPNGGGMRTEFGNAWAQMNMSARPISDDSKPWSGLLGPGLRIGGNVRADTTYHTIDGQEDRADMALSEGRVYLQIQPLPDLEIYFDQRIAPGGSLNREAYARHWFGERQWYIAAGRMYLPYGLRLEDDSAFVKQISGLNFTTPDTAVLLGREARQWNLQLVVSEGAQSLRGKALTARAEFVHSAWRGGASIHSNQTDFGERNMLSVFGGFRTGNIGWLAEIGRVEDTSLPDQSQEHDIGLLEANWFWRDGHNLKLTTELWQSDMGSTSRRQSMVWEYTPWPFTQIRVGGRVLSGRDIQEHELLFLQLHAFF</sequence>
<feature type="signal peptide" evidence="1">
    <location>
        <begin position="1"/>
        <end position="23"/>
    </location>
</feature>
<dbReference type="OrthoDB" id="5696825at2"/>
<dbReference type="EMBL" id="VJWL01000002">
    <property type="protein sequence ID" value="TRW48700.1"/>
    <property type="molecule type" value="Genomic_DNA"/>
</dbReference>
<proteinExistence type="predicted"/>
<keyword evidence="1" id="KW-0732">Signal</keyword>